<dbReference type="AlphaFoldDB" id="A0A1C7MTU5"/>
<dbReference type="EMBL" id="LUGH01002363">
    <property type="protein sequence ID" value="OBZ80253.1"/>
    <property type="molecule type" value="Genomic_DNA"/>
</dbReference>
<protein>
    <recommendedName>
        <fullName evidence="3">OTU domain-containing protein</fullName>
    </recommendedName>
</protein>
<dbReference type="STRING" id="101091.A0A1C7MTU5"/>
<organism evidence="1 2">
    <name type="scientific">Choanephora cucurbitarum</name>
    <dbReference type="NCBI Taxonomy" id="101091"/>
    <lineage>
        <taxon>Eukaryota</taxon>
        <taxon>Fungi</taxon>
        <taxon>Fungi incertae sedis</taxon>
        <taxon>Mucoromycota</taxon>
        <taxon>Mucoromycotina</taxon>
        <taxon>Mucoromycetes</taxon>
        <taxon>Mucorales</taxon>
        <taxon>Mucorineae</taxon>
        <taxon>Choanephoraceae</taxon>
        <taxon>Choanephoroideae</taxon>
        <taxon>Choanephora</taxon>
    </lineage>
</organism>
<dbReference type="Proteomes" id="UP000093000">
    <property type="component" value="Unassembled WGS sequence"/>
</dbReference>
<comment type="caution">
    <text evidence="1">The sequence shown here is derived from an EMBL/GenBank/DDBJ whole genome shotgun (WGS) entry which is preliminary data.</text>
</comment>
<evidence type="ECO:0000313" key="2">
    <source>
        <dbReference type="Proteomes" id="UP000093000"/>
    </source>
</evidence>
<proteinExistence type="predicted"/>
<reference evidence="1 2" key="1">
    <citation type="submission" date="2016-03" db="EMBL/GenBank/DDBJ databases">
        <title>Choanephora cucurbitarum.</title>
        <authorList>
            <person name="Min B."/>
            <person name="Park H."/>
            <person name="Park J.-H."/>
            <person name="Shin H.-D."/>
            <person name="Choi I.-G."/>
        </authorList>
    </citation>
    <scope>NUCLEOTIDE SEQUENCE [LARGE SCALE GENOMIC DNA]</scope>
    <source>
        <strain evidence="1 2">KUS-F28377</strain>
    </source>
</reference>
<dbReference type="InParanoid" id="A0A1C7MTU5"/>
<evidence type="ECO:0008006" key="3">
    <source>
        <dbReference type="Google" id="ProtNLM"/>
    </source>
</evidence>
<accession>A0A1C7MTU5</accession>
<sequence length="235" mass="26750">MGAKTSRKRAAPDVSYGKNDFVYDKSFKANKRARGSITQAISSVLSNAINRSDMVGCLDPKGDGNCGFRAVAILVDSNGTRYEDEDQYLCVRSKMLEALEKYKHLYSRHFPAFQLNRLEDTLRKGLKKTDIAGWFYEPDCAHLVAGTYNIPVCLYPSSEAEHPSINPALTFLPLNLPKAKSTPVAIHIQNSLNLHWYAIKLGVNQTNLPTVYHHYFNIDGKLEEYELYWNKWHQF</sequence>
<keyword evidence="2" id="KW-1185">Reference proteome</keyword>
<dbReference type="OrthoDB" id="2286663at2759"/>
<dbReference type="CDD" id="cd22744">
    <property type="entry name" value="OTU"/>
    <property type="match status" value="1"/>
</dbReference>
<gene>
    <name evidence="1" type="ORF">A0J61_11698</name>
</gene>
<evidence type="ECO:0000313" key="1">
    <source>
        <dbReference type="EMBL" id="OBZ80253.1"/>
    </source>
</evidence>
<name>A0A1C7MTU5_9FUNG</name>